<dbReference type="PIRSF" id="PIRSF003078">
    <property type="entry name" value="GidB"/>
    <property type="match status" value="1"/>
</dbReference>
<dbReference type="EC" id="2.1.1.-" evidence="6"/>
<dbReference type="NCBIfam" id="TIGR00138">
    <property type="entry name" value="rsmG_gidB"/>
    <property type="match status" value="1"/>
</dbReference>
<dbReference type="AlphaFoldDB" id="A0A222MVS9"/>
<dbReference type="PANTHER" id="PTHR31760">
    <property type="entry name" value="S-ADENOSYL-L-METHIONINE-DEPENDENT METHYLTRANSFERASES SUPERFAMILY PROTEIN"/>
    <property type="match status" value="1"/>
</dbReference>
<dbReference type="Proteomes" id="UP000201169">
    <property type="component" value="Chromosome"/>
</dbReference>
<evidence type="ECO:0000313" key="7">
    <source>
        <dbReference type="EMBL" id="ASQ30114.1"/>
    </source>
</evidence>
<keyword evidence="8" id="KW-1185">Reference proteome</keyword>
<dbReference type="SUPFAM" id="SSF53335">
    <property type="entry name" value="S-adenosyl-L-methionine-dependent methyltransferases"/>
    <property type="match status" value="1"/>
</dbReference>
<comment type="subcellular location">
    <subcellularLocation>
        <location evidence="6">Cytoplasm</location>
    </subcellularLocation>
</comment>
<sequence length="199" mass="22963">MNLSLIEQKSNFLKQLSTEKKDMFFSRILSYEKIFLAYQKVHNISGFKSLEKEILDSIKVLDFKDLTYAKNIVDVGSGAGFPAIFLAFLLEADFYLFEPNSKKNAFLFLLKSELKLKNLSIQKSKIQDSNLNIKADVISSRALMPVKELVNLCMNFCDKNTIFALYKGSKIKDELKGCENYELFSFEDKRIYCFLHALI</sequence>
<name>A0A222MVS9_9BACT</name>
<feature type="binding site" evidence="6">
    <location>
        <position position="76"/>
    </location>
    <ligand>
        <name>S-adenosyl-L-methionine</name>
        <dbReference type="ChEBI" id="CHEBI:59789"/>
    </ligand>
</feature>
<accession>A0A222MVS9</accession>
<evidence type="ECO:0000256" key="1">
    <source>
        <dbReference type="ARBA" id="ARBA00022490"/>
    </source>
</evidence>
<keyword evidence="1 6" id="KW-0963">Cytoplasm</keyword>
<dbReference type="GO" id="GO:0070043">
    <property type="term" value="F:rRNA (guanine-N7-)-methyltransferase activity"/>
    <property type="evidence" value="ECO:0007669"/>
    <property type="project" value="UniProtKB-UniRule"/>
</dbReference>
<comment type="function">
    <text evidence="6">Specifically methylates the N7 position of a guanine in 16S rRNA.</text>
</comment>
<evidence type="ECO:0000256" key="5">
    <source>
        <dbReference type="ARBA" id="ARBA00022691"/>
    </source>
</evidence>
<dbReference type="PANTHER" id="PTHR31760:SF0">
    <property type="entry name" value="S-ADENOSYL-L-METHIONINE-DEPENDENT METHYLTRANSFERASES SUPERFAMILY PROTEIN"/>
    <property type="match status" value="1"/>
</dbReference>
<keyword evidence="2 6" id="KW-0698">rRNA processing</keyword>
<dbReference type="GO" id="GO:0005829">
    <property type="term" value="C:cytosol"/>
    <property type="evidence" value="ECO:0007669"/>
    <property type="project" value="TreeGrafter"/>
</dbReference>
<keyword evidence="4 6" id="KW-0808">Transferase</keyword>
<protein>
    <recommendedName>
        <fullName evidence="6">Ribosomal RNA small subunit methyltransferase G</fullName>
        <ecNumber evidence="6">2.1.1.-</ecNumber>
    </recommendedName>
    <alternativeName>
        <fullName evidence="6">16S rRNA 7-methylguanosine methyltransferase</fullName>
        <shortName evidence="6">16S rRNA m7G methyltransferase</shortName>
    </alternativeName>
</protein>
<reference evidence="7 8" key="1">
    <citation type="submission" date="2017-07" db="EMBL/GenBank/DDBJ databases">
        <title>Analysis of two Campylobacter avium genomes and identification of a novel hippuricase gene.</title>
        <authorList>
            <person name="Miller W.G."/>
            <person name="Chapman M.H."/>
            <person name="Yee E."/>
            <person name="Revez J."/>
            <person name="Bono J.L."/>
            <person name="Rossi M."/>
        </authorList>
    </citation>
    <scope>NUCLEOTIDE SEQUENCE [LARGE SCALE GENOMIC DNA]</scope>
    <source>
        <strain evidence="7 8">LMG 24591</strain>
    </source>
</reference>
<dbReference type="HAMAP" id="MF_00074">
    <property type="entry name" value="16SrRNA_methyltr_G"/>
    <property type="match status" value="1"/>
</dbReference>
<evidence type="ECO:0000256" key="6">
    <source>
        <dbReference type="HAMAP-Rule" id="MF_00074"/>
    </source>
</evidence>
<dbReference type="Pfam" id="PF02527">
    <property type="entry name" value="GidB"/>
    <property type="match status" value="1"/>
</dbReference>
<feature type="binding site" evidence="6">
    <location>
        <position position="141"/>
    </location>
    <ligand>
        <name>S-adenosyl-L-methionine</name>
        <dbReference type="ChEBI" id="CHEBI:59789"/>
    </ligand>
</feature>
<evidence type="ECO:0000256" key="4">
    <source>
        <dbReference type="ARBA" id="ARBA00022679"/>
    </source>
</evidence>
<feature type="binding site" evidence="6">
    <location>
        <begin position="126"/>
        <end position="127"/>
    </location>
    <ligand>
        <name>S-adenosyl-L-methionine</name>
        <dbReference type="ChEBI" id="CHEBI:59789"/>
    </ligand>
</feature>
<evidence type="ECO:0000313" key="8">
    <source>
        <dbReference type="Proteomes" id="UP000201169"/>
    </source>
</evidence>
<feature type="binding site" evidence="6">
    <location>
        <position position="81"/>
    </location>
    <ligand>
        <name>S-adenosyl-L-methionine</name>
        <dbReference type="ChEBI" id="CHEBI:59789"/>
    </ligand>
</feature>
<dbReference type="Gene3D" id="3.40.50.150">
    <property type="entry name" value="Vaccinia Virus protein VP39"/>
    <property type="match status" value="1"/>
</dbReference>
<keyword evidence="5 6" id="KW-0949">S-adenosyl-L-methionine</keyword>
<dbReference type="InterPro" id="IPR029063">
    <property type="entry name" value="SAM-dependent_MTases_sf"/>
</dbReference>
<gene>
    <name evidence="7" type="primary">gidB</name>
    <name evidence="6" type="synonym">rsmG</name>
    <name evidence="7" type="ORF">CAV_0447</name>
</gene>
<proteinExistence type="inferred from homology"/>
<evidence type="ECO:0000256" key="3">
    <source>
        <dbReference type="ARBA" id="ARBA00022603"/>
    </source>
</evidence>
<evidence type="ECO:0000256" key="2">
    <source>
        <dbReference type="ARBA" id="ARBA00022552"/>
    </source>
</evidence>
<dbReference type="KEGG" id="cavi:CAV_0447"/>
<comment type="similarity">
    <text evidence="6">Belongs to the methyltransferase superfamily. RNA methyltransferase RsmG family.</text>
</comment>
<organism evidence="7 8">
    <name type="scientific">Campylobacter avium LMG 24591</name>
    <dbReference type="NCBI Taxonomy" id="522484"/>
    <lineage>
        <taxon>Bacteria</taxon>
        <taxon>Pseudomonadati</taxon>
        <taxon>Campylobacterota</taxon>
        <taxon>Epsilonproteobacteria</taxon>
        <taxon>Campylobacterales</taxon>
        <taxon>Campylobacteraceae</taxon>
        <taxon>Campylobacter</taxon>
    </lineage>
</organism>
<comment type="caution">
    <text evidence="6">Lacks conserved residue(s) required for the propagation of feature annotation.</text>
</comment>
<dbReference type="RefSeq" id="WP_245807422.1">
    <property type="nucleotide sequence ID" value="NZ_CP022347.1"/>
</dbReference>
<keyword evidence="3 6" id="KW-0489">Methyltransferase</keyword>
<dbReference type="EMBL" id="CP022347">
    <property type="protein sequence ID" value="ASQ30114.1"/>
    <property type="molecule type" value="Genomic_DNA"/>
</dbReference>
<dbReference type="InterPro" id="IPR003682">
    <property type="entry name" value="rRNA_ssu_MeTfrase_G"/>
</dbReference>